<dbReference type="PANTHER" id="PTHR44167:SF30">
    <property type="entry name" value="PHOSPHORYLASE KINASE"/>
    <property type="match status" value="1"/>
</dbReference>
<dbReference type="GO" id="GO:0005634">
    <property type="term" value="C:nucleus"/>
    <property type="evidence" value="ECO:0007669"/>
    <property type="project" value="TreeGrafter"/>
</dbReference>
<dbReference type="EMBL" id="KZ821639">
    <property type="protein sequence ID" value="PYH65205.1"/>
    <property type="molecule type" value="Genomic_DNA"/>
</dbReference>
<gene>
    <name evidence="2" type="ORF">BO88DRAFT_428875</name>
</gene>
<dbReference type="Gene3D" id="1.10.510.10">
    <property type="entry name" value="Transferase(Phosphotransferase) domain 1"/>
    <property type="match status" value="1"/>
</dbReference>
<accession>A0A319AZF0</accession>
<name>A0A319AZF0_ASPVC</name>
<keyword evidence="3" id="KW-1185">Reference proteome</keyword>
<dbReference type="Proteomes" id="UP000248405">
    <property type="component" value="Unassembled WGS sequence"/>
</dbReference>
<dbReference type="GeneID" id="37213698"/>
<dbReference type="GO" id="GO:0005524">
    <property type="term" value="F:ATP binding"/>
    <property type="evidence" value="ECO:0007669"/>
    <property type="project" value="InterPro"/>
</dbReference>
<reference evidence="2" key="1">
    <citation type="submission" date="2016-12" db="EMBL/GenBank/DDBJ databases">
        <title>The genomes of Aspergillus section Nigri reveals drivers in fungal speciation.</title>
        <authorList>
            <consortium name="DOE Joint Genome Institute"/>
            <person name="Vesth T.C."/>
            <person name="Nybo J."/>
            <person name="Theobald S."/>
            <person name="Brandl J."/>
            <person name="Frisvad J.C."/>
            <person name="Nielsen K.F."/>
            <person name="Lyhne E.K."/>
            <person name="Kogle M.E."/>
            <person name="Kuo A."/>
            <person name="Riley R."/>
            <person name="Clum A."/>
            <person name="Nolan M."/>
            <person name="Lipzen A."/>
            <person name="Salamov A."/>
            <person name="Henrissat B."/>
            <person name="Wiebenga A."/>
            <person name="De Vries R.P."/>
            <person name="Grigoriev I.V."/>
            <person name="Mortensen U.H."/>
            <person name="Andersen M.R."/>
            <person name="Baker S.E."/>
        </authorList>
    </citation>
    <scope>NUCLEOTIDE SEQUENCE [LARGE SCALE GENOMIC DNA]</scope>
    <source>
        <strain evidence="2">CBS 113365</strain>
    </source>
</reference>
<sequence>MPVKSLFPVGQRLIGRVGTYKVTKQISRIHLFCTVTDRNHHEKSVVVKSVEGHWRLHNERDVLNRFQGRCPNLRPLLDEIQDPVEPPAIILKYLDDDVTRASRKERLTRQEIKYVAKNVLEALRVLHEDGYVHTDIKPSNILVNYGNGESRFSDVQLADCGGVVPSESEYAKDGVQTGISLFRAPEVHLEIPWCTAADNWSFGVTLVNLIWGFNFHIFEPDVPEGDELYDVKILVLHHQWLGPFPISYKEICDQETQESIVRIMSVIPPEKLKPFRFLREREICDADKAFVLRIMKLDPRDRSTAKDLLQDEWFTEKSERTVGWYFKQEWKEIMHQKGR</sequence>
<dbReference type="PROSITE" id="PS50011">
    <property type="entry name" value="PROTEIN_KINASE_DOM"/>
    <property type="match status" value="1"/>
</dbReference>
<dbReference type="InterPro" id="IPR008271">
    <property type="entry name" value="Ser/Thr_kinase_AS"/>
</dbReference>
<dbReference type="GO" id="GO:0004674">
    <property type="term" value="F:protein serine/threonine kinase activity"/>
    <property type="evidence" value="ECO:0007669"/>
    <property type="project" value="TreeGrafter"/>
</dbReference>
<protein>
    <submittedName>
        <fullName evidence="2">Kinase-like protein</fullName>
    </submittedName>
</protein>
<dbReference type="InterPro" id="IPR011009">
    <property type="entry name" value="Kinase-like_dom_sf"/>
</dbReference>
<dbReference type="PROSITE" id="PS00108">
    <property type="entry name" value="PROTEIN_KINASE_ST"/>
    <property type="match status" value="1"/>
</dbReference>
<dbReference type="SMART" id="SM00220">
    <property type="entry name" value="S_TKc"/>
    <property type="match status" value="1"/>
</dbReference>
<dbReference type="SUPFAM" id="SSF56112">
    <property type="entry name" value="Protein kinase-like (PK-like)"/>
    <property type="match status" value="1"/>
</dbReference>
<dbReference type="OrthoDB" id="5979581at2759"/>
<dbReference type="GO" id="GO:0044773">
    <property type="term" value="P:mitotic DNA damage checkpoint signaling"/>
    <property type="evidence" value="ECO:0007669"/>
    <property type="project" value="TreeGrafter"/>
</dbReference>
<evidence type="ECO:0000313" key="3">
    <source>
        <dbReference type="Proteomes" id="UP000248405"/>
    </source>
</evidence>
<evidence type="ECO:0000313" key="2">
    <source>
        <dbReference type="EMBL" id="PYH65205.1"/>
    </source>
</evidence>
<feature type="domain" description="Protein kinase" evidence="1">
    <location>
        <begin position="3"/>
        <end position="314"/>
    </location>
</feature>
<evidence type="ECO:0000259" key="1">
    <source>
        <dbReference type="PROSITE" id="PS50011"/>
    </source>
</evidence>
<dbReference type="Pfam" id="PF00069">
    <property type="entry name" value="Pkinase"/>
    <property type="match status" value="1"/>
</dbReference>
<dbReference type="RefSeq" id="XP_025558999.1">
    <property type="nucleotide sequence ID" value="XM_025709106.1"/>
</dbReference>
<dbReference type="PANTHER" id="PTHR44167">
    <property type="entry name" value="OVARIAN-SPECIFIC SERINE/THREONINE-PROTEIN KINASE LOK-RELATED"/>
    <property type="match status" value="1"/>
</dbReference>
<organism evidence="2 3">
    <name type="scientific">Aspergillus vadensis (strain CBS 113365 / IMI 142717 / IBT 24658)</name>
    <dbReference type="NCBI Taxonomy" id="1448311"/>
    <lineage>
        <taxon>Eukaryota</taxon>
        <taxon>Fungi</taxon>
        <taxon>Dikarya</taxon>
        <taxon>Ascomycota</taxon>
        <taxon>Pezizomycotina</taxon>
        <taxon>Eurotiomycetes</taxon>
        <taxon>Eurotiomycetidae</taxon>
        <taxon>Eurotiales</taxon>
        <taxon>Aspergillaceae</taxon>
        <taxon>Aspergillus</taxon>
        <taxon>Aspergillus subgen. Circumdati</taxon>
    </lineage>
</organism>
<proteinExistence type="predicted"/>
<dbReference type="InterPro" id="IPR000719">
    <property type="entry name" value="Prot_kinase_dom"/>
</dbReference>
<dbReference type="AlphaFoldDB" id="A0A319AZF0"/>